<dbReference type="InterPro" id="IPR002645">
    <property type="entry name" value="STAS_dom"/>
</dbReference>
<evidence type="ECO:0000256" key="1">
    <source>
        <dbReference type="SAM" id="MobiDB-lite"/>
    </source>
</evidence>
<evidence type="ECO:0000259" key="2">
    <source>
        <dbReference type="PROSITE" id="PS50801"/>
    </source>
</evidence>
<gene>
    <name evidence="3" type="ORF">ACFQKB_06790</name>
</gene>
<reference evidence="4" key="1">
    <citation type="journal article" date="2019" name="Int. J. Syst. Evol. Microbiol.">
        <title>The Global Catalogue of Microorganisms (GCM) 10K type strain sequencing project: providing services to taxonomists for standard genome sequencing and annotation.</title>
        <authorList>
            <consortium name="The Broad Institute Genomics Platform"/>
            <consortium name="The Broad Institute Genome Sequencing Center for Infectious Disease"/>
            <person name="Wu L."/>
            <person name="Ma J."/>
        </authorList>
    </citation>
    <scope>NUCLEOTIDE SEQUENCE [LARGE SCALE GENOMIC DNA]</scope>
    <source>
        <strain evidence="4">JCM 3369</strain>
    </source>
</reference>
<protein>
    <submittedName>
        <fullName evidence="3">STAS domain-containing protein</fullName>
    </submittedName>
</protein>
<dbReference type="InterPro" id="IPR036513">
    <property type="entry name" value="STAS_dom_sf"/>
</dbReference>
<accession>A0ABW2CFW1</accession>
<dbReference type="RefSeq" id="WP_378063112.1">
    <property type="nucleotide sequence ID" value="NZ_JBHSXS010000002.1"/>
</dbReference>
<evidence type="ECO:0000313" key="3">
    <source>
        <dbReference type="EMBL" id="MFC6879471.1"/>
    </source>
</evidence>
<dbReference type="SUPFAM" id="SSF52091">
    <property type="entry name" value="SpoIIaa-like"/>
    <property type="match status" value="1"/>
</dbReference>
<dbReference type="Gene3D" id="3.30.750.24">
    <property type="entry name" value="STAS domain"/>
    <property type="match status" value="1"/>
</dbReference>
<dbReference type="CDD" id="cd07043">
    <property type="entry name" value="STAS_anti-anti-sigma_factors"/>
    <property type="match status" value="1"/>
</dbReference>
<comment type="caution">
    <text evidence="3">The sequence shown here is derived from an EMBL/GenBank/DDBJ whole genome shotgun (WGS) entry which is preliminary data.</text>
</comment>
<dbReference type="Proteomes" id="UP001596380">
    <property type="component" value="Unassembled WGS sequence"/>
</dbReference>
<dbReference type="Pfam" id="PF01740">
    <property type="entry name" value="STAS"/>
    <property type="match status" value="1"/>
</dbReference>
<proteinExistence type="predicted"/>
<feature type="region of interest" description="Disordered" evidence="1">
    <location>
        <begin position="1"/>
        <end position="30"/>
    </location>
</feature>
<organism evidence="3 4">
    <name type="scientific">Actinomadura yumaensis</name>
    <dbReference type="NCBI Taxonomy" id="111807"/>
    <lineage>
        <taxon>Bacteria</taxon>
        <taxon>Bacillati</taxon>
        <taxon>Actinomycetota</taxon>
        <taxon>Actinomycetes</taxon>
        <taxon>Streptosporangiales</taxon>
        <taxon>Thermomonosporaceae</taxon>
        <taxon>Actinomadura</taxon>
    </lineage>
</organism>
<keyword evidence="4" id="KW-1185">Reference proteome</keyword>
<dbReference type="PROSITE" id="PS50801">
    <property type="entry name" value="STAS"/>
    <property type="match status" value="1"/>
</dbReference>
<feature type="domain" description="STAS" evidence="2">
    <location>
        <begin position="1"/>
        <end position="83"/>
    </location>
</feature>
<sequence>MPSRWEGGTGGGHRSGVDRPGRQAAEDDGGPRVALELSQVAFCDSSGLNAFLRLWKRAKVVGGELVLVDPGPRLAELLIRTGVDAHVRVVDALSALVGVDPQAGPAAPEPEPA</sequence>
<evidence type="ECO:0000313" key="4">
    <source>
        <dbReference type="Proteomes" id="UP001596380"/>
    </source>
</evidence>
<dbReference type="EMBL" id="JBHSXS010000002">
    <property type="protein sequence ID" value="MFC6879471.1"/>
    <property type="molecule type" value="Genomic_DNA"/>
</dbReference>
<name>A0ABW2CFW1_9ACTN</name>
<feature type="compositionally biased region" description="Basic and acidic residues" evidence="1">
    <location>
        <begin position="15"/>
        <end position="25"/>
    </location>
</feature>